<dbReference type="Pfam" id="PF00324">
    <property type="entry name" value="AA_permease"/>
    <property type="match status" value="1"/>
</dbReference>
<evidence type="ECO:0000256" key="3">
    <source>
        <dbReference type="ARBA" id="ARBA00022448"/>
    </source>
</evidence>
<comment type="subcellular location">
    <subcellularLocation>
        <location evidence="1">Membrane</location>
        <topology evidence="1">Multi-pass membrane protein</topology>
    </subcellularLocation>
</comment>
<dbReference type="InterPro" id="IPR004840">
    <property type="entry name" value="Amino_acid_permease_CS"/>
</dbReference>
<dbReference type="KEGG" id="dha:DEHA2D10164g"/>
<keyword evidence="11" id="KW-1185">Reference proteome</keyword>
<dbReference type="OrthoDB" id="4016391at2759"/>
<dbReference type="VEuPathDB" id="FungiDB:DEHA2D10164g"/>
<evidence type="ECO:0000256" key="1">
    <source>
        <dbReference type="ARBA" id="ARBA00004141"/>
    </source>
</evidence>
<dbReference type="FunFam" id="1.20.1740.10:FF:000001">
    <property type="entry name" value="Amino acid permease"/>
    <property type="match status" value="1"/>
</dbReference>
<dbReference type="HOGENOM" id="CLU_007946_12_0_1"/>
<evidence type="ECO:0000256" key="7">
    <source>
        <dbReference type="ARBA" id="ARBA00023136"/>
    </source>
</evidence>
<dbReference type="PANTHER" id="PTHR43341">
    <property type="entry name" value="AMINO ACID PERMEASE"/>
    <property type="match status" value="1"/>
</dbReference>
<evidence type="ECO:0000259" key="9">
    <source>
        <dbReference type="Pfam" id="PF00324"/>
    </source>
</evidence>
<dbReference type="PROSITE" id="PS00218">
    <property type="entry name" value="AMINO_ACID_PERMEASE_1"/>
    <property type="match status" value="1"/>
</dbReference>
<evidence type="ECO:0000313" key="10">
    <source>
        <dbReference type="EMBL" id="CAG87061.2"/>
    </source>
</evidence>
<sequence>MQKSKFTRNRSNSCNNTSSSDLQIDPKIRSHSLSLPTSNASSIRNKNSETEKHRIKNNVTINKRSKNPIVKIIHSFKRTEDVDLETGETKLKSELNGFSLQMIAIGGSIGTGLLLGSGKSLSEGGAVPLLLGYILVATFIYCMCQALGELSVAMPVTGSFTKYSVMLIDKSWGFAMGWNYCLQWLILLPMELVAASMTIKFWPVIADYLPDYMVITIFYAMIICMNLLSVKYYGLFEVIFSLLKVVAIVIFLIVGLFIDIGVIGDERIGFKYWKDPGIFSGNGFNGFIGVVVTAAFSFSGSELVGITASESRNPDKEVPKAIKQVFWRICGFYLFSLFIVGLLVPFTHPNLVGDHKSDVNASPFVLALTNTKNNAFANIMNVVILISILSVGNSSIYASSRTLIALSENKQAPSLLNYIDKKKRPLIAIAISISFGSLAYISVLSPTGSEIMFLWLMSISGISVLCTYGTITLCHIRFRKALRLNDISYKEELPFCSQIGLTGSWYGLVVSIVIAISQIYIAITPVNGHFAIADFFQKVLGLLVISIFYFVHKIYLYARYGEFQLLVDLKTVDMKFGRFANDQIRQEFREKFQQERIIMNQKPWYIKTYNVWC</sequence>
<feature type="compositionally biased region" description="Polar residues" evidence="8">
    <location>
        <begin position="31"/>
        <end position="45"/>
    </location>
</feature>
<proteinExistence type="inferred from homology"/>
<dbReference type="InParanoid" id="Q6BSB3"/>
<dbReference type="GO" id="GO:0015171">
    <property type="term" value="F:amino acid transmembrane transporter activity"/>
    <property type="evidence" value="ECO:0007669"/>
    <property type="project" value="TreeGrafter"/>
</dbReference>
<keyword evidence="7" id="KW-0472">Membrane</keyword>
<accession>Q6BSB3</accession>
<evidence type="ECO:0000256" key="8">
    <source>
        <dbReference type="SAM" id="MobiDB-lite"/>
    </source>
</evidence>
<dbReference type="Gene3D" id="1.20.1740.10">
    <property type="entry name" value="Amino acid/polyamine transporter I"/>
    <property type="match status" value="1"/>
</dbReference>
<feature type="domain" description="Amino acid permease/ SLC12A" evidence="9">
    <location>
        <begin position="100"/>
        <end position="556"/>
    </location>
</feature>
<reference evidence="10 11" key="1">
    <citation type="journal article" date="2004" name="Nature">
        <title>Genome evolution in yeasts.</title>
        <authorList>
            <consortium name="Genolevures"/>
            <person name="Dujon B."/>
            <person name="Sherman D."/>
            <person name="Fischer G."/>
            <person name="Durrens P."/>
            <person name="Casaregola S."/>
            <person name="Lafontaine I."/>
            <person name="de Montigny J."/>
            <person name="Marck C."/>
            <person name="Neuveglise C."/>
            <person name="Talla E."/>
            <person name="Goffard N."/>
            <person name="Frangeul L."/>
            <person name="Aigle M."/>
            <person name="Anthouard V."/>
            <person name="Babour A."/>
            <person name="Barbe V."/>
            <person name="Barnay S."/>
            <person name="Blanchin S."/>
            <person name="Beckerich J.M."/>
            <person name="Beyne E."/>
            <person name="Bleykasten C."/>
            <person name="Boisrame A."/>
            <person name="Boyer J."/>
            <person name="Cattolico L."/>
            <person name="Confanioleri F."/>
            <person name="de Daruvar A."/>
            <person name="Despons L."/>
            <person name="Fabre E."/>
            <person name="Fairhead C."/>
            <person name="Ferry-Dumazet H."/>
            <person name="Groppi A."/>
            <person name="Hantraye F."/>
            <person name="Hennequin C."/>
            <person name="Jauniaux N."/>
            <person name="Joyet P."/>
            <person name="Kachouri R."/>
            <person name="Kerrest A."/>
            <person name="Koszul R."/>
            <person name="Lemaire M."/>
            <person name="Lesur I."/>
            <person name="Ma L."/>
            <person name="Muller H."/>
            <person name="Nicaud J.M."/>
            <person name="Nikolski M."/>
            <person name="Oztas S."/>
            <person name="Ozier-Kalogeropoulos O."/>
            <person name="Pellenz S."/>
            <person name="Potier S."/>
            <person name="Richard G.F."/>
            <person name="Straub M.L."/>
            <person name="Suleau A."/>
            <person name="Swennene D."/>
            <person name="Tekaia F."/>
            <person name="Wesolowski-Louvel M."/>
            <person name="Westhof E."/>
            <person name="Wirth B."/>
            <person name="Zeniou-Meyer M."/>
            <person name="Zivanovic I."/>
            <person name="Bolotin-Fukuhara M."/>
            <person name="Thierry A."/>
            <person name="Bouchier C."/>
            <person name="Caudron B."/>
            <person name="Scarpelli C."/>
            <person name="Gaillardin C."/>
            <person name="Weissenbach J."/>
            <person name="Wincker P."/>
            <person name="Souciet J.L."/>
        </authorList>
    </citation>
    <scope>NUCLEOTIDE SEQUENCE [LARGE SCALE GENOMIC DNA]</scope>
    <source>
        <strain evidence="11">ATCC 36239 / CBS 767 / BCRC 21394 / JCM 1990 / NBRC 0083 / IGC 2968</strain>
    </source>
</reference>
<dbReference type="InterPro" id="IPR050524">
    <property type="entry name" value="APC_YAT"/>
</dbReference>
<dbReference type="GO" id="GO:0016020">
    <property type="term" value="C:membrane"/>
    <property type="evidence" value="ECO:0007669"/>
    <property type="project" value="UniProtKB-SubCell"/>
</dbReference>
<protein>
    <submittedName>
        <fullName evidence="10">DEHA2D10164p</fullName>
    </submittedName>
</protein>
<dbReference type="RefSeq" id="XP_458907.2">
    <property type="nucleotide sequence ID" value="XM_458907.1"/>
</dbReference>
<keyword evidence="3" id="KW-0813">Transport</keyword>
<keyword evidence="5" id="KW-0029">Amino-acid transport</keyword>
<dbReference type="Proteomes" id="UP000000599">
    <property type="component" value="Chromosome D"/>
</dbReference>
<dbReference type="AlphaFoldDB" id="Q6BSB3"/>
<evidence type="ECO:0000256" key="2">
    <source>
        <dbReference type="ARBA" id="ARBA00006983"/>
    </source>
</evidence>
<comment type="similarity">
    <text evidence="2">Belongs to the amino acid-polyamine-organocation (APC) superfamily. YAT (TC 2.A.3.10) family.</text>
</comment>
<evidence type="ECO:0000313" key="11">
    <source>
        <dbReference type="Proteomes" id="UP000000599"/>
    </source>
</evidence>
<keyword evidence="6" id="KW-1133">Transmembrane helix</keyword>
<dbReference type="GeneID" id="2901347"/>
<dbReference type="InterPro" id="IPR004841">
    <property type="entry name" value="AA-permease/SLC12A_dom"/>
</dbReference>
<dbReference type="PANTHER" id="PTHR43341:SF1">
    <property type="entry name" value="GENERAL AMINO-ACID PERMEASE GAP1"/>
    <property type="match status" value="1"/>
</dbReference>
<evidence type="ECO:0000256" key="5">
    <source>
        <dbReference type="ARBA" id="ARBA00022970"/>
    </source>
</evidence>
<dbReference type="EMBL" id="CR382136">
    <property type="protein sequence ID" value="CAG87061.2"/>
    <property type="molecule type" value="Genomic_DNA"/>
</dbReference>
<evidence type="ECO:0000256" key="6">
    <source>
        <dbReference type="ARBA" id="ARBA00022989"/>
    </source>
</evidence>
<feature type="compositionally biased region" description="Low complexity" evidence="8">
    <location>
        <begin position="9"/>
        <end position="20"/>
    </location>
</feature>
<dbReference type="OMA" id="ECLIGSA"/>
<dbReference type="eggNOG" id="KOG1286">
    <property type="taxonomic scope" value="Eukaryota"/>
</dbReference>
<organism evidence="10 11">
    <name type="scientific">Debaryomyces hansenii (strain ATCC 36239 / CBS 767 / BCRC 21394 / JCM 1990 / NBRC 0083 / IGC 2968)</name>
    <name type="common">Yeast</name>
    <name type="synonym">Torulaspora hansenii</name>
    <dbReference type="NCBI Taxonomy" id="284592"/>
    <lineage>
        <taxon>Eukaryota</taxon>
        <taxon>Fungi</taxon>
        <taxon>Dikarya</taxon>
        <taxon>Ascomycota</taxon>
        <taxon>Saccharomycotina</taxon>
        <taxon>Pichiomycetes</taxon>
        <taxon>Debaryomycetaceae</taxon>
        <taxon>Debaryomyces</taxon>
    </lineage>
</organism>
<name>Q6BSB3_DEBHA</name>
<feature type="region of interest" description="Disordered" evidence="8">
    <location>
        <begin position="1"/>
        <end position="52"/>
    </location>
</feature>
<evidence type="ECO:0000256" key="4">
    <source>
        <dbReference type="ARBA" id="ARBA00022692"/>
    </source>
</evidence>
<keyword evidence="4" id="KW-0812">Transmembrane</keyword>
<gene>
    <name evidence="10" type="ordered locus">DEHA2D10164g</name>
</gene>